<dbReference type="Gene3D" id="2.40.50.90">
    <property type="match status" value="5"/>
</dbReference>
<comment type="subcellular location">
    <subcellularLocation>
        <location evidence="1 4">Cytoplasm</location>
    </subcellularLocation>
</comment>
<dbReference type="AlphaFoldDB" id="G8YBY1"/>
<dbReference type="GO" id="GO:0005829">
    <property type="term" value="C:cytosol"/>
    <property type="evidence" value="ECO:0007669"/>
    <property type="project" value="UniProtKB-UniRule"/>
</dbReference>
<dbReference type="GO" id="GO:0004518">
    <property type="term" value="F:nuclease activity"/>
    <property type="evidence" value="ECO:0007669"/>
    <property type="project" value="TreeGrafter"/>
</dbReference>
<dbReference type="SMART" id="SM00318">
    <property type="entry name" value="SNc"/>
    <property type="match status" value="4"/>
</dbReference>
<dbReference type="PANTHER" id="PTHR12302:SF2">
    <property type="entry name" value="STAPHYLOCOCCAL NUCLEASE DOMAIN-CONTAINING PROTEIN 1"/>
    <property type="match status" value="1"/>
</dbReference>
<dbReference type="GO" id="GO:0005634">
    <property type="term" value="C:nucleus"/>
    <property type="evidence" value="ECO:0007669"/>
    <property type="project" value="TreeGrafter"/>
</dbReference>
<dbReference type="InterPro" id="IPR002999">
    <property type="entry name" value="Tudor"/>
</dbReference>
<evidence type="ECO:0000259" key="5">
    <source>
        <dbReference type="PROSITE" id="PS50304"/>
    </source>
</evidence>
<evidence type="ECO:0000256" key="4">
    <source>
        <dbReference type="PIRNR" id="PIRNR017179"/>
    </source>
</evidence>
<proteinExistence type="predicted"/>
<evidence type="ECO:0000313" key="7">
    <source>
        <dbReference type="EMBL" id="CCE82462.1"/>
    </source>
</evidence>
<dbReference type="PROSITE" id="PS50304">
    <property type="entry name" value="TUDOR"/>
    <property type="match status" value="1"/>
</dbReference>
<evidence type="ECO:0000256" key="2">
    <source>
        <dbReference type="ARBA" id="ARBA00022490"/>
    </source>
</evidence>
<protein>
    <submittedName>
        <fullName evidence="7">Piso0_002189 protein</fullName>
    </submittedName>
</protein>
<dbReference type="eggNOG" id="KOG2039">
    <property type="taxonomic scope" value="Eukaryota"/>
</dbReference>
<dbReference type="Pfam" id="PF00567">
    <property type="entry name" value="TUDOR"/>
    <property type="match status" value="1"/>
</dbReference>
<dbReference type="Pfam" id="PF00565">
    <property type="entry name" value="SNase"/>
    <property type="match status" value="3"/>
</dbReference>
<keyword evidence="8" id="KW-1185">Reference proteome</keyword>
<keyword evidence="2 4" id="KW-0963">Cytoplasm</keyword>
<organism evidence="7 8">
    <name type="scientific">Pichia sorbitophila (strain ATCC MYA-4447 / BCRC 22081 / CBS 7064 / NBRC 10061 / NRRL Y-12695)</name>
    <name type="common">Hybrid yeast</name>
    <dbReference type="NCBI Taxonomy" id="559304"/>
    <lineage>
        <taxon>Eukaryota</taxon>
        <taxon>Fungi</taxon>
        <taxon>Dikarya</taxon>
        <taxon>Ascomycota</taxon>
        <taxon>Saccharomycotina</taxon>
        <taxon>Pichiomycetes</taxon>
        <taxon>Debaryomycetaceae</taxon>
        <taxon>Millerozyma</taxon>
    </lineage>
</organism>
<dbReference type="HOGENOM" id="CLU_005966_1_0_1"/>
<dbReference type="PROSITE" id="PS50830">
    <property type="entry name" value="TNASE_3"/>
    <property type="match status" value="2"/>
</dbReference>
<dbReference type="GO" id="GO:0006402">
    <property type="term" value="P:mRNA catabolic process"/>
    <property type="evidence" value="ECO:0007669"/>
    <property type="project" value="UniProtKB-UniRule"/>
</dbReference>
<gene>
    <name evidence="7" type="primary">Piso0_002189</name>
    <name evidence="7" type="ORF">GNLVRS01_PISO0J06609g</name>
</gene>
<dbReference type="Proteomes" id="UP000005222">
    <property type="component" value="Chromosome J"/>
</dbReference>
<feature type="domain" description="Tudor" evidence="5">
    <location>
        <begin position="720"/>
        <end position="780"/>
    </location>
</feature>
<accession>G8YBY1</accession>
<dbReference type="InterPro" id="IPR016071">
    <property type="entry name" value="Staphylococal_nuclease_OB-fold"/>
</dbReference>
<dbReference type="PIRSF" id="PIRSF017179">
    <property type="entry name" value="RISC-Tudor-SN"/>
    <property type="match status" value="1"/>
</dbReference>
<dbReference type="SMART" id="SM00333">
    <property type="entry name" value="TUDOR"/>
    <property type="match status" value="1"/>
</dbReference>
<dbReference type="STRING" id="559304.G8YBY1"/>
<sequence length="909" mass="101718">MSKVLVAKVKNVLSGNSVVLVPSKSTQVPTPERILTLSNVKNVDSWQCKEFLRDLLVSKEVKFKVLYKNPTTGREHGDIRMPLFDSLVEFLLEKGMAKVKENVNEDDEYIMHLRTLEEKARQNDKGLWNAEFSKLESIDLVELNDSIIEKSKRAPITLIVEKVVNGDRVFGRLILNKKEHLSSSFVLAGYKCPRTDDPNLPSLERNVSFEAKEYVEDKLVTTKAHIRATVLGKTQSGLPIVLISHPSGNNIHEKVLENGLGEIVDWHSTYLGSEMMLNLRKAEQKAKSLAKGLFALSDASSNSRVTKDLKKVTLSPGKTIEEVVVSRVISADTINVLVSSSDEETTVQLASVRGPRQSDTSVTDDHQKQLALVRSAREFVRNAAIGKTGQLYTNGYREANKELGLDGRFLVNFKINGAEDLSELVVKNGYGSVIRHNKATSNERAINWDRLIEIEEEQKKIGKKGIFYKGDISKILTLGSRVVDASENAAKAKTFFNNFKQKGRISNGFYVDFVSGPNRVKLFNPKEGTRLSLVLGGLNNNKNDTESEEAVKYLNRKFLQRNISFEIYDLDRVGNFVGNLYSSPNSNAAIQATLLVKGYATINEIGIKHNPLAKELNESEEEARKNKRGIWKDFDEEKHSLAMSETEYDLKNLRIKELEPKFLDIAVTDFGENGVVYFHKVDPESDKKFALFKQQFNAFHSKPASASRSSADLPYDLTKPPKKNDLVSVKFAENNKYYRGLILGYDRTKHLFEVKHVDFGLVDHVPLSYLRDLPPSFSSSAFPYFAHSCTLQDISLPPSAPKDYAAEALQVLDDLTYDKKLVASVVPSSAPGIGYTAILYDPKISIDDPSYTINKQLVEEGWGLVNTSKAGGDSDPYKQSLKKAEQSAKSQRLGCWEYGDIAVDDSDLY</sequence>
<dbReference type="EMBL" id="FO082050">
    <property type="protein sequence ID" value="CCE82462.1"/>
    <property type="molecule type" value="Genomic_DNA"/>
</dbReference>
<dbReference type="InParanoid" id="G8YBY1"/>
<feature type="domain" description="TNase-like" evidence="6">
    <location>
        <begin position="319"/>
        <end position="633"/>
    </location>
</feature>
<dbReference type="OMA" id="CNLAYIN"/>
<dbReference type="Gene3D" id="2.30.30.140">
    <property type="match status" value="1"/>
</dbReference>
<dbReference type="SUPFAM" id="SSF50199">
    <property type="entry name" value="Staphylococcal nuclease"/>
    <property type="match status" value="5"/>
</dbReference>
<feature type="domain" description="TNase-like" evidence="6">
    <location>
        <begin position="3"/>
        <end position="130"/>
    </location>
</feature>
<evidence type="ECO:0000313" key="8">
    <source>
        <dbReference type="Proteomes" id="UP000005222"/>
    </source>
</evidence>
<dbReference type="InterPro" id="IPR016685">
    <property type="entry name" value="Silence_cplx_Nase-comp_TudorSN"/>
</dbReference>
<evidence type="ECO:0000256" key="3">
    <source>
        <dbReference type="ARBA" id="ARBA00022737"/>
    </source>
</evidence>
<evidence type="ECO:0000259" key="6">
    <source>
        <dbReference type="PROSITE" id="PS50830"/>
    </source>
</evidence>
<dbReference type="InterPro" id="IPR035437">
    <property type="entry name" value="SNase_OB-fold_sf"/>
</dbReference>
<dbReference type="SUPFAM" id="SSF63748">
    <property type="entry name" value="Tudor/PWWP/MBT"/>
    <property type="match status" value="1"/>
</dbReference>
<dbReference type="GO" id="GO:0003723">
    <property type="term" value="F:RNA binding"/>
    <property type="evidence" value="ECO:0007669"/>
    <property type="project" value="UniProtKB-UniRule"/>
</dbReference>
<dbReference type="OrthoDB" id="10023235at2759"/>
<keyword evidence="3" id="KW-0677">Repeat</keyword>
<reference evidence="7 8" key="1">
    <citation type="journal article" date="2012" name="G3 (Bethesda)">
        <title>Pichia sorbitophila, an interspecies yeast hybrid reveals early steps of genome resolution following polyploidization.</title>
        <authorList>
            <person name="Leh Louis V."/>
            <person name="Despons L."/>
            <person name="Friedrich A."/>
            <person name="Martin T."/>
            <person name="Durrens P."/>
            <person name="Casaregola S."/>
            <person name="Neuveglise C."/>
            <person name="Fairhead C."/>
            <person name="Marck C."/>
            <person name="Cruz J.A."/>
            <person name="Straub M.L."/>
            <person name="Kugler V."/>
            <person name="Sacerdot C."/>
            <person name="Uzunov Z."/>
            <person name="Thierry A."/>
            <person name="Weiss S."/>
            <person name="Bleykasten C."/>
            <person name="De Montigny J."/>
            <person name="Jacques N."/>
            <person name="Jung P."/>
            <person name="Lemaire M."/>
            <person name="Mallet S."/>
            <person name="Morel G."/>
            <person name="Richard G.F."/>
            <person name="Sarkar A."/>
            <person name="Savel G."/>
            <person name="Schacherer J."/>
            <person name="Seret M.L."/>
            <person name="Talla E."/>
            <person name="Samson G."/>
            <person name="Jubin C."/>
            <person name="Poulain J."/>
            <person name="Vacherie B."/>
            <person name="Barbe V."/>
            <person name="Pelletier E."/>
            <person name="Sherman D.J."/>
            <person name="Westhof E."/>
            <person name="Weissenbach J."/>
            <person name="Baret P.V."/>
            <person name="Wincker P."/>
            <person name="Gaillardin C."/>
            <person name="Dujon B."/>
            <person name="Souciet J.L."/>
        </authorList>
    </citation>
    <scope>NUCLEOTIDE SEQUENCE [LARGE SCALE GENOMIC DNA]</scope>
    <source>
        <strain evidence="8">ATCC MYA-4447 / BCRC 22081 / CBS 7064 / NBRC 10061 / NRRL Y-12695</strain>
    </source>
</reference>
<evidence type="ECO:0000256" key="1">
    <source>
        <dbReference type="ARBA" id="ARBA00004496"/>
    </source>
</evidence>
<name>G8YBY1_PICSO</name>
<dbReference type="GO" id="GO:0031047">
    <property type="term" value="P:regulatory ncRNA-mediated gene silencing"/>
    <property type="evidence" value="ECO:0007669"/>
    <property type="project" value="UniProtKB-UniRule"/>
</dbReference>
<dbReference type="PANTHER" id="PTHR12302">
    <property type="entry name" value="EBNA2 BINDING PROTEIN P100"/>
    <property type="match status" value="1"/>
</dbReference>
<dbReference type="GO" id="GO:0031332">
    <property type="term" value="C:RNAi effector complex"/>
    <property type="evidence" value="ECO:0007669"/>
    <property type="project" value="InterPro"/>
</dbReference>